<comment type="caution">
    <text evidence="4">The sequence shown here is derived from an EMBL/GenBank/DDBJ whole genome shotgun (WGS) entry which is preliminary data.</text>
</comment>
<dbReference type="GO" id="GO:0097163">
    <property type="term" value="F:sulfur carrier activity"/>
    <property type="evidence" value="ECO:0007669"/>
    <property type="project" value="UniProtKB-UniRule"/>
</dbReference>
<gene>
    <name evidence="3" type="primary">fdhD</name>
    <name evidence="4" type="ORF">A2161_15225</name>
</gene>
<dbReference type="PANTHER" id="PTHR30592">
    <property type="entry name" value="FORMATE DEHYDROGENASE"/>
    <property type="match status" value="1"/>
</dbReference>
<comment type="subcellular location">
    <subcellularLocation>
        <location evidence="3">Cytoplasm</location>
    </subcellularLocation>
</comment>
<dbReference type="Pfam" id="PF02634">
    <property type="entry name" value="FdhD-NarQ"/>
    <property type="match status" value="1"/>
</dbReference>
<dbReference type="PIRSF" id="PIRSF015626">
    <property type="entry name" value="FdhD"/>
    <property type="match status" value="1"/>
</dbReference>
<comment type="similarity">
    <text evidence="3">Belongs to the FdhD family.</text>
</comment>
<protein>
    <recommendedName>
        <fullName evidence="3">Sulfur carrier protein FdhD</fullName>
    </recommendedName>
</protein>
<dbReference type="GO" id="GO:0016783">
    <property type="term" value="F:sulfurtransferase activity"/>
    <property type="evidence" value="ECO:0007669"/>
    <property type="project" value="InterPro"/>
</dbReference>
<dbReference type="Proteomes" id="UP000179266">
    <property type="component" value="Unassembled WGS sequence"/>
</dbReference>
<accession>A0A1F7RW97</accession>
<evidence type="ECO:0000313" key="4">
    <source>
        <dbReference type="EMBL" id="OGL45836.1"/>
    </source>
</evidence>
<keyword evidence="2 3" id="KW-0501">Molybdenum cofactor biosynthesis</keyword>
<evidence type="ECO:0000256" key="2">
    <source>
        <dbReference type="ARBA" id="ARBA00023150"/>
    </source>
</evidence>
<organism evidence="4 5">
    <name type="scientific">Candidatus Schekmanbacteria bacterium RBG_13_48_7</name>
    <dbReference type="NCBI Taxonomy" id="1817878"/>
    <lineage>
        <taxon>Bacteria</taxon>
        <taxon>Candidatus Schekmaniibacteriota</taxon>
    </lineage>
</organism>
<feature type="binding site" evidence="3">
    <location>
        <begin position="256"/>
        <end position="261"/>
    </location>
    <ligand>
        <name>Mo-bis(molybdopterin guanine dinucleotide)</name>
        <dbReference type="ChEBI" id="CHEBI:60539"/>
    </ligand>
</feature>
<dbReference type="PANTHER" id="PTHR30592:SF1">
    <property type="entry name" value="SULFUR CARRIER PROTEIN FDHD"/>
    <property type="match status" value="1"/>
</dbReference>
<reference evidence="4 5" key="1">
    <citation type="journal article" date="2016" name="Nat. Commun.">
        <title>Thousands of microbial genomes shed light on interconnected biogeochemical processes in an aquifer system.</title>
        <authorList>
            <person name="Anantharaman K."/>
            <person name="Brown C.T."/>
            <person name="Hug L.A."/>
            <person name="Sharon I."/>
            <person name="Castelle C.J."/>
            <person name="Probst A.J."/>
            <person name="Thomas B.C."/>
            <person name="Singh A."/>
            <person name="Wilkins M.J."/>
            <person name="Karaoz U."/>
            <person name="Brodie E.L."/>
            <person name="Williams K.H."/>
            <person name="Hubbard S.S."/>
            <person name="Banfield J.F."/>
        </authorList>
    </citation>
    <scope>NUCLEOTIDE SEQUENCE [LARGE SCALE GENOMIC DNA]</scope>
</reference>
<dbReference type="AlphaFoldDB" id="A0A1F7RW97"/>
<comment type="function">
    <text evidence="3">Required for formate dehydrogenase (FDH) activity. Acts as a sulfur carrier protein that transfers sulfur from IscS to the molybdenum cofactor prior to its insertion into FDH.</text>
</comment>
<dbReference type="Gene3D" id="3.10.20.10">
    <property type="match status" value="1"/>
</dbReference>
<evidence type="ECO:0000256" key="1">
    <source>
        <dbReference type="ARBA" id="ARBA00022490"/>
    </source>
</evidence>
<keyword evidence="1 3" id="KW-0963">Cytoplasm</keyword>
<dbReference type="GO" id="GO:0005737">
    <property type="term" value="C:cytoplasm"/>
    <property type="evidence" value="ECO:0007669"/>
    <property type="project" value="UniProtKB-SubCell"/>
</dbReference>
<sequence length="275" mass="29707">MKKPDINSVTLKWVHAKRFSTGENAEQAIEENVCVVQESSVTIDVQGVETYTFLCTPIDKLALAAGFLYSEGVIDKLTDIEILKECDDDPTIIRVRLTNKVPRIGDTDRNLLIVSSCGACGSENIKKRIDALPNVGNFIKIRAGILHSVYKDLRKQQKLFEASGGTHAAAIFDENGKIVSFAEDTGRHNALDKSIGKCLLSNLGITGKGVALTSRLSLEMVGKCAVAGIEVIASVSAPTSMAIDVARNCNITLCAFVRESRATVFTHPSRITALI</sequence>
<dbReference type="InterPro" id="IPR003786">
    <property type="entry name" value="FdhD"/>
</dbReference>
<dbReference type="EMBL" id="MGDD01000159">
    <property type="protein sequence ID" value="OGL45836.1"/>
    <property type="molecule type" value="Genomic_DNA"/>
</dbReference>
<dbReference type="SUPFAM" id="SSF53927">
    <property type="entry name" value="Cytidine deaminase-like"/>
    <property type="match status" value="1"/>
</dbReference>
<dbReference type="NCBIfam" id="TIGR00129">
    <property type="entry name" value="fdhD_narQ"/>
    <property type="match status" value="1"/>
</dbReference>
<feature type="active site" description="Cysteine persulfide intermediate" evidence="3">
    <location>
        <position position="117"/>
    </location>
</feature>
<dbReference type="InterPro" id="IPR016193">
    <property type="entry name" value="Cytidine_deaminase-like"/>
</dbReference>
<dbReference type="GO" id="GO:0006777">
    <property type="term" value="P:Mo-molybdopterin cofactor biosynthetic process"/>
    <property type="evidence" value="ECO:0007669"/>
    <property type="project" value="UniProtKB-UniRule"/>
</dbReference>
<proteinExistence type="inferred from homology"/>
<dbReference type="HAMAP" id="MF_00187">
    <property type="entry name" value="FdhD"/>
    <property type="match status" value="1"/>
</dbReference>
<evidence type="ECO:0000256" key="3">
    <source>
        <dbReference type="HAMAP-Rule" id="MF_00187"/>
    </source>
</evidence>
<evidence type="ECO:0000313" key="5">
    <source>
        <dbReference type="Proteomes" id="UP000179266"/>
    </source>
</evidence>
<name>A0A1F7RW97_9BACT</name>
<dbReference type="Gene3D" id="3.40.140.10">
    <property type="entry name" value="Cytidine Deaminase, domain 2"/>
    <property type="match status" value="1"/>
</dbReference>